<organism evidence="2 3">
    <name type="scientific">Emticicia aquatilis</name>
    <dbReference type="NCBI Taxonomy" id="1537369"/>
    <lineage>
        <taxon>Bacteria</taxon>
        <taxon>Pseudomonadati</taxon>
        <taxon>Bacteroidota</taxon>
        <taxon>Cytophagia</taxon>
        <taxon>Cytophagales</taxon>
        <taxon>Leadbetterellaceae</taxon>
        <taxon>Emticicia</taxon>
    </lineage>
</organism>
<name>A0A917DS79_9BACT</name>
<evidence type="ECO:0000313" key="2">
    <source>
        <dbReference type="EMBL" id="GGD61686.1"/>
    </source>
</evidence>
<feature type="transmembrane region" description="Helical" evidence="1">
    <location>
        <begin position="64"/>
        <end position="83"/>
    </location>
</feature>
<sequence>MNSNYSEDRNNLKAEIRRKITKTYWLGFADHTLAHVFVWVSVLASFISSILISYEKKNEIVEQLNLAVIAGVPGLIIIISRTFDFAKRAWRNSIYEIELRKLYDLLELTETSTFDVALKYRKLCKDFENKYFEIGFFDAQNLDISDNNDSDTTK</sequence>
<proteinExistence type="predicted"/>
<keyword evidence="1" id="KW-0812">Transmembrane</keyword>
<accession>A0A917DS79</accession>
<dbReference type="RefSeq" id="WP_188766647.1">
    <property type="nucleotide sequence ID" value="NZ_BMKK01000005.1"/>
</dbReference>
<dbReference type="EMBL" id="BMKK01000005">
    <property type="protein sequence ID" value="GGD61686.1"/>
    <property type="molecule type" value="Genomic_DNA"/>
</dbReference>
<evidence type="ECO:0000256" key="1">
    <source>
        <dbReference type="SAM" id="Phobius"/>
    </source>
</evidence>
<feature type="transmembrane region" description="Helical" evidence="1">
    <location>
        <begin position="32"/>
        <end position="52"/>
    </location>
</feature>
<evidence type="ECO:0000313" key="3">
    <source>
        <dbReference type="Proteomes" id="UP000609064"/>
    </source>
</evidence>
<dbReference type="AlphaFoldDB" id="A0A917DS79"/>
<protein>
    <submittedName>
        <fullName evidence="2">Uncharacterized protein</fullName>
    </submittedName>
</protein>
<dbReference type="Proteomes" id="UP000609064">
    <property type="component" value="Unassembled WGS sequence"/>
</dbReference>
<keyword evidence="3" id="KW-1185">Reference proteome</keyword>
<reference evidence="2" key="2">
    <citation type="submission" date="2020-09" db="EMBL/GenBank/DDBJ databases">
        <authorList>
            <person name="Sun Q."/>
            <person name="Zhou Y."/>
        </authorList>
    </citation>
    <scope>NUCLEOTIDE SEQUENCE</scope>
    <source>
        <strain evidence="2">CGMCC 1.15958</strain>
    </source>
</reference>
<reference evidence="2" key="1">
    <citation type="journal article" date="2014" name="Int. J. Syst. Evol. Microbiol.">
        <title>Complete genome sequence of Corynebacterium casei LMG S-19264T (=DSM 44701T), isolated from a smear-ripened cheese.</title>
        <authorList>
            <consortium name="US DOE Joint Genome Institute (JGI-PGF)"/>
            <person name="Walter F."/>
            <person name="Albersmeier A."/>
            <person name="Kalinowski J."/>
            <person name="Ruckert C."/>
        </authorList>
    </citation>
    <scope>NUCLEOTIDE SEQUENCE</scope>
    <source>
        <strain evidence="2">CGMCC 1.15958</strain>
    </source>
</reference>
<keyword evidence="1" id="KW-0472">Membrane</keyword>
<comment type="caution">
    <text evidence="2">The sequence shown here is derived from an EMBL/GenBank/DDBJ whole genome shotgun (WGS) entry which is preliminary data.</text>
</comment>
<gene>
    <name evidence="2" type="ORF">GCM10011514_27160</name>
</gene>
<keyword evidence="1" id="KW-1133">Transmembrane helix</keyword>